<proteinExistence type="predicted"/>
<accession>A0A419WWM2</accession>
<dbReference type="Proteomes" id="UP000284531">
    <property type="component" value="Unassembled WGS sequence"/>
</dbReference>
<organism evidence="1 2">
    <name type="scientific">Marinifilum flexuosum</name>
    <dbReference type="NCBI Taxonomy" id="1117708"/>
    <lineage>
        <taxon>Bacteria</taxon>
        <taxon>Pseudomonadati</taxon>
        <taxon>Bacteroidota</taxon>
        <taxon>Bacteroidia</taxon>
        <taxon>Marinilabiliales</taxon>
        <taxon>Marinifilaceae</taxon>
    </lineage>
</organism>
<keyword evidence="2" id="KW-1185">Reference proteome</keyword>
<dbReference type="AlphaFoldDB" id="A0A419WWM2"/>
<protein>
    <submittedName>
        <fullName evidence="1">Uncharacterized protein</fullName>
    </submittedName>
</protein>
<comment type="caution">
    <text evidence="1">The sequence shown here is derived from an EMBL/GenBank/DDBJ whole genome shotgun (WGS) entry which is preliminary data.</text>
</comment>
<sequence length="44" mass="5193">MITCSFLKFLNAGAHYFIKYLKKCEISYFRAQKWAVTSRPKTTT</sequence>
<gene>
    <name evidence="1" type="ORF">BXY64_2875</name>
</gene>
<dbReference type="EMBL" id="RAPQ01000010">
    <property type="protein sequence ID" value="RKD99894.1"/>
    <property type="molecule type" value="Genomic_DNA"/>
</dbReference>
<reference evidence="1 2" key="1">
    <citation type="submission" date="2018-09" db="EMBL/GenBank/DDBJ databases">
        <title>Genomic Encyclopedia of Archaeal and Bacterial Type Strains, Phase II (KMG-II): from individual species to whole genera.</title>
        <authorList>
            <person name="Goeker M."/>
        </authorList>
    </citation>
    <scope>NUCLEOTIDE SEQUENCE [LARGE SCALE GENOMIC DNA]</scope>
    <source>
        <strain evidence="1 2">DSM 21950</strain>
    </source>
</reference>
<evidence type="ECO:0000313" key="1">
    <source>
        <dbReference type="EMBL" id="RKD99894.1"/>
    </source>
</evidence>
<name>A0A419WWM2_9BACT</name>
<evidence type="ECO:0000313" key="2">
    <source>
        <dbReference type="Proteomes" id="UP000284531"/>
    </source>
</evidence>